<keyword evidence="1" id="KW-1133">Transmembrane helix</keyword>
<feature type="transmembrane region" description="Helical" evidence="1">
    <location>
        <begin position="33"/>
        <end position="52"/>
    </location>
</feature>
<accession>A0ABN8VYP7</accession>
<protein>
    <submittedName>
        <fullName evidence="3">HemX protein, negative effector of steady-state concentration of glutamyl-tRNA reductase</fullName>
    </submittedName>
</protein>
<evidence type="ECO:0000313" key="3">
    <source>
        <dbReference type="EMBL" id="CAI2718358.1"/>
    </source>
</evidence>
<sequence>MKVLTFNIAMISYLMASLEYFVYLIYRRQFVSSLATVTAAVGLFFHTVIIGLRSQETGHGPYTTSFEVAIFFSWVVVVVYFITHWKYKIKDLGSFVIPLAFLILLYATFLSEEVVFPESQFRILMTLHRTLSVLGFAAFAIAFAVGVMYLIQERQVKSKKLGIMYFRMPPLESMDQLNFRVVAIGFPLFTLGFLTGGIWITQATESPFFSWDVVKTWPLVLGWVIYGVVFFGRFLTGLRGRKAAWGSVAGFITVMFSYLLHV</sequence>
<gene>
    <name evidence="3" type="ORF">NSPWAT_1499</name>
</gene>
<proteinExistence type="predicted"/>
<name>A0ABN8VYP7_9BACT</name>
<feature type="transmembrane region" description="Helical" evidence="1">
    <location>
        <begin position="131"/>
        <end position="151"/>
    </location>
</feature>
<evidence type="ECO:0000313" key="4">
    <source>
        <dbReference type="Proteomes" id="UP001157733"/>
    </source>
</evidence>
<feature type="transmembrane region" description="Helical" evidence="1">
    <location>
        <begin position="64"/>
        <end position="83"/>
    </location>
</feature>
<evidence type="ECO:0000256" key="1">
    <source>
        <dbReference type="SAM" id="Phobius"/>
    </source>
</evidence>
<reference evidence="3 4" key="1">
    <citation type="submission" date="2022-09" db="EMBL/GenBank/DDBJ databases">
        <authorList>
            <person name="Kop L."/>
        </authorList>
    </citation>
    <scope>NUCLEOTIDE SEQUENCE [LARGE SCALE GENOMIC DNA]</scope>
    <source>
        <strain evidence="3 4">347</strain>
    </source>
</reference>
<feature type="transmembrane region" description="Helical" evidence="1">
    <location>
        <begin position="220"/>
        <end position="236"/>
    </location>
</feature>
<dbReference type="Proteomes" id="UP001157733">
    <property type="component" value="Chromosome"/>
</dbReference>
<dbReference type="InterPro" id="IPR052372">
    <property type="entry name" value="YpjD/HemX"/>
</dbReference>
<keyword evidence="4" id="KW-1185">Reference proteome</keyword>
<feature type="transmembrane region" description="Helical" evidence="1">
    <location>
        <begin position="177"/>
        <end position="200"/>
    </location>
</feature>
<dbReference type="EMBL" id="OX336137">
    <property type="protein sequence ID" value="CAI2718358.1"/>
    <property type="molecule type" value="Genomic_DNA"/>
</dbReference>
<dbReference type="Pfam" id="PF01578">
    <property type="entry name" value="Cytochrom_C_asm"/>
    <property type="match status" value="1"/>
</dbReference>
<evidence type="ECO:0000259" key="2">
    <source>
        <dbReference type="Pfam" id="PF01578"/>
    </source>
</evidence>
<keyword evidence="1" id="KW-0812">Transmembrane</keyword>
<dbReference type="InterPro" id="IPR002541">
    <property type="entry name" value="Cyt_c_assembly"/>
</dbReference>
<feature type="domain" description="Cytochrome c assembly protein" evidence="2">
    <location>
        <begin position="66"/>
        <end position="260"/>
    </location>
</feature>
<organism evidence="3 4">
    <name type="scientific">Nitrospina watsonii</name>
    <dbReference type="NCBI Taxonomy" id="1323948"/>
    <lineage>
        <taxon>Bacteria</taxon>
        <taxon>Pseudomonadati</taxon>
        <taxon>Nitrospinota/Tectimicrobiota group</taxon>
        <taxon>Nitrospinota</taxon>
        <taxon>Nitrospinia</taxon>
        <taxon>Nitrospinales</taxon>
        <taxon>Nitrospinaceae</taxon>
        <taxon>Nitrospina</taxon>
    </lineage>
</organism>
<dbReference type="PANTHER" id="PTHR38034:SF1">
    <property type="entry name" value="INNER MEMBRANE PROTEIN YPJD"/>
    <property type="match status" value="1"/>
</dbReference>
<feature type="transmembrane region" description="Helical" evidence="1">
    <location>
        <begin position="92"/>
        <end position="111"/>
    </location>
</feature>
<feature type="transmembrane region" description="Helical" evidence="1">
    <location>
        <begin position="6"/>
        <end position="26"/>
    </location>
</feature>
<dbReference type="PANTHER" id="PTHR38034">
    <property type="entry name" value="INNER MEMBRANE PROTEIN YPJD"/>
    <property type="match status" value="1"/>
</dbReference>
<feature type="transmembrane region" description="Helical" evidence="1">
    <location>
        <begin position="243"/>
        <end position="260"/>
    </location>
</feature>
<keyword evidence="1" id="KW-0472">Membrane</keyword>
<dbReference type="RefSeq" id="WP_282011259.1">
    <property type="nucleotide sequence ID" value="NZ_OX336137.1"/>
</dbReference>